<dbReference type="RefSeq" id="WP_323444761.1">
    <property type="nucleotide sequence ID" value="NZ_BSBI01000001.1"/>
</dbReference>
<comment type="caution">
    <text evidence="1">The sequence shown here is derived from an EMBL/GenBank/DDBJ whole genome shotgun (WGS) entry which is preliminary data.</text>
</comment>
<gene>
    <name evidence="1" type="ORF">SYYSPA8_00050</name>
</gene>
<protein>
    <submittedName>
        <fullName evidence="1">Uncharacterized protein</fullName>
    </submittedName>
</protein>
<evidence type="ECO:0000313" key="1">
    <source>
        <dbReference type="EMBL" id="GLF92629.1"/>
    </source>
</evidence>
<reference evidence="1 2" key="1">
    <citation type="submission" date="2022-10" db="EMBL/GenBank/DDBJ databases">
        <title>Draft genome sequence of Streptomyces sp. YSPA8.</title>
        <authorList>
            <person name="Moriuchi R."/>
            <person name="Dohra H."/>
            <person name="Yamamura H."/>
            <person name="Kodani S."/>
        </authorList>
    </citation>
    <scope>NUCLEOTIDE SEQUENCE [LARGE SCALE GENOMIC DNA]</scope>
    <source>
        <strain evidence="1 2">YSPA8</strain>
    </source>
</reference>
<evidence type="ECO:0000313" key="2">
    <source>
        <dbReference type="Proteomes" id="UP001291653"/>
    </source>
</evidence>
<proteinExistence type="predicted"/>
<keyword evidence="2" id="KW-1185">Reference proteome</keyword>
<dbReference type="EMBL" id="BSBI01000001">
    <property type="protein sequence ID" value="GLF92629.1"/>
    <property type="molecule type" value="Genomic_DNA"/>
</dbReference>
<name>A0ABQ5NQK4_9ACTN</name>
<accession>A0ABQ5NQK4</accession>
<sequence>MGWKSDAFGSSHEGRAGAVLADGSEPKPVYFDSVSGGSGHTSSDWWVYDGTLGAPLAPFVRGACSCGWRGVPRHPVNWAEVEEDGPYGFDTSGPQDDWWLHIDEVEARSVPLPTGLADLLEQLGEQLHTLAGDAPLAALRAAATLERTLRETGRTAALLVEADANSGEVSWESIGTALGLTREDARSRVWHYTSARP</sequence>
<dbReference type="Proteomes" id="UP001291653">
    <property type="component" value="Unassembled WGS sequence"/>
</dbReference>
<organism evidence="1 2">
    <name type="scientific">Streptomyces yaizuensis</name>
    <dbReference type="NCBI Taxonomy" id="2989713"/>
    <lineage>
        <taxon>Bacteria</taxon>
        <taxon>Bacillati</taxon>
        <taxon>Actinomycetota</taxon>
        <taxon>Actinomycetes</taxon>
        <taxon>Kitasatosporales</taxon>
        <taxon>Streptomycetaceae</taxon>
        <taxon>Streptomyces</taxon>
    </lineage>
</organism>